<dbReference type="AlphaFoldDB" id="A0A6B0YP97"/>
<organism evidence="1">
    <name type="scientific">Caldilineaceae bacterium SB0664_bin_27</name>
    <dbReference type="NCBI Taxonomy" id="2605260"/>
    <lineage>
        <taxon>Bacteria</taxon>
        <taxon>Bacillati</taxon>
        <taxon>Chloroflexota</taxon>
        <taxon>Caldilineae</taxon>
        <taxon>Caldilineales</taxon>
        <taxon>Caldilineaceae</taxon>
    </lineage>
</organism>
<comment type="caution">
    <text evidence="1">The sequence shown here is derived from an EMBL/GenBank/DDBJ whole genome shotgun (WGS) entry which is preliminary data.</text>
</comment>
<sequence length="209" mass="22072">MSYHTVPGKLAVAWRQLADTAIEYGETPLFALGLDSLYRAGLLNLLALSRLSRQNLGPQHPTVVAGGDGWLWLLAMLVWRPVGGGYRHHTAANPGATTESKAEDLSDSFDDTGRTVLYAGADSALYAATLNLAERQGGTGVTPSGLDLSGPSTASAGIEGADFELLPALMERESVPEAAESLDEAWLQKGERWASGLLAVALLVFAFFG</sequence>
<proteinExistence type="predicted"/>
<reference evidence="1" key="1">
    <citation type="submission" date="2019-09" db="EMBL/GenBank/DDBJ databases">
        <title>Characterisation of the sponge microbiome using genome-centric metagenomics.</title>
        <authorList>
            <person name="Engelberts J.P."/>
            <person name="Robbins S.J."/>
            <person name="De Goeij J.M."/>
            <person name="Aranda M."/>
            <person name="Bell S.C."/>
            <person name="Webster N.S."/>
        </authorList>
    </citation>
    <scope>NUCLEOTIDE SEQUENCE</scope>
    <source>
        <strain evidence="1">SB0664_bin_27</strain>
    </source>
</reference>
<evidence type="ECO:0000313" key="1">
    <source>
        <dbReference type="EMBL" id="MXY92743.1"/>
    </source>
</evidence>
<gene>
    <name evidence="1" type="ORF">F4Y42_04750</name>
</gene>
<accession>A0A6B0YP97</accession>
<name>A0A6B0YP97_9CHLR</name>
<protein>
    <submittedName>
        <fullName evidence="1">Uncharacterized protein</fullName>
    </submittedName>
</protein>
<dbReference type="EMBL" id="VXRG01000040">
    <property type="protein sequence ID" value="MXY92743.1"/>
    <property type="molecule type" value="Genomic_DNA"/>
</dbReference>